<feature type="region of interest" description="Disordered" evidence="3">
    <location>
        <begin position="276"/>
        <end position="338"/>
    </location>
</feature>
<reference evidence="5" key="1">
    <citation type="submission" date="2021-07" db="EMBL/GenBank/DDBJ databases">
        <authorList>
            <person name="Catto M.A."/>
            <person name="Jacobson A."/>
            <person name="Kennedy G."/>
            <person name="Labadie P."/>
            <person name="Hunt B.G."/>
            <person name="Srinivasan R."/>
        </authorList>
    </citation>
    <scope>NUCLEOTIDE SEQUENCE</scope>
    <source>
        <strain evidence="5">PL_HMW_Pooled</strain>
        <tissue evidence="5">Head</tissue>
    </source>
</reference>
<dbReference type="EMBL" id="JAHWGI010000289">
    <property type="protein sequence ID" value="KAK3911971.1"/>
    <property type="molecule type" value="Genomic_DNA"/>
</dbReference>
<feature type="compositionally biased region" description="Low complexity" evidence="3">
    <location>
        <begin position="585"/>
        <end position="601"/>
    </location>
</feature>
<organism evidence="5 6">
    <name type="scientific">Frankliniella fusca</name>
    <dbReference type="NCBI Taxonomy" id="407009"/>
    <lineage>
        <taxon>Eukaryota</taxon>
        <taxon>Metazoa</taxon>
        <taxon>Ecdysozoa</taxon>
        <taxon>Arthropoda</taxon>
        <taxon>Hexapoda</taxon>
        <taxon>Insecta</taxon>
        <taxon>Pterygota</taxon>
        <taxon>Neoptera</taxon>
        <taxon>Paraneoptera</taxon>
        <taxon>Thysanoptera</taxon>
        <taxon>Terebrantia</taxon>
        <taxon>Thripoidea</taxon>
        <taxon>Thripidae</taxon>
        <taxon>Frankliniella</taxon>
    </lineage>
</organism>
<gene>
    <name evidence="5" type="ORF">KUF71_021540</name>
</gene>
<dbReference type="Proteomes" id="UP001219518">
    <property type="component" value="Unassembled WGS sequence"/>
</dbReference>
<feature type="compositionally biased region" description="Basic and acidic residues" evidence="3">
    <location>
        <begin position="198"/>
        <end position="208"/>
    </location>
</feature>
<dbReference type="Pfam" id="PF09750">
    <property type="entry name" value="DRY_EERY"/>
    <property type="match status" value="1"/>
</dbReference>
<evidence type="ECO:0000256" key="1">
    <source>
        <dbReference type="ARBA" id="ARBA00022664"/>
    </source>
</evidence>
<dbReference type="GO" id="GO:0008380">
    <property type="term" value="P:RNA splicing"/>
    <property type="evidence" value="ECO:0007669"/>
    <property type="project" value="UniProtKB-KW"/>
</dbReference>
<dbReference type="InterPro" id="IPR019147">
    <property type="entry name" value="SWAP_N_domain"/>
</dbReference>
<evidence type="ECO:0000259" key="4">
    <source>
        <dbReference type="SMART" id="SM01141"/>
    </source>
</evidence>
<accession>A0AAE1H093</accession>
<feature type="compositionally biased region" description="Basic residues" evidence="3">
    <location>
        <begin position="521"/>
        <end position="530"/>
    </location>
</feature>
<keyword evidence="1" id="KW-0507">mRNA processing</keyword>
<keyword evidence="6" id="KW-1185">Reference proteome</keyword>
<dbReference type="InterPro" id="IPR040397">
    <property type="entry name" value="SWAP"/>
</dbReference>
<dbReference type="GO" id="GO:0006397">
    <property type="term" value="P:mRNA processing"/>
    <property type="evidence" value="ECO:0007669"/>
    <property type="project" value="UniProtKB-KW"/>
</dbReference>
<sequence>MMWHEARKQEKKIRGMIVDYHRRAERRRDYYEKIKADPTQFLQIHGRPCKIHLDPAVAAAGDSPANMMPWQGQVDTLIDRFDVRAHLDFIPQPQDDGEDSPNLEERQSNYERYRILVQNEFLGVPEEKFLRQLYLEEQFGPVGGQQSKEPPPNPDKKGKKVPGAAIGYVYEDDSPSVGVGSGPTPLPSPVVAPPLATKIDKDETKIDDNAEDEDEDSDVDFDMCLDVSKIDTKQAHEMNRCGLSYGMSGNDFFSFLTDDFEEQEALKLAREQEEEKAMFAGRKSRRERRAFREKKLVGRKISPPSYATRSSPTYDPYRISPNSRSKSKSQSRSRSTSPINAGEIQYITCFGGEEDGAPIGVSSGKQISKPVLKEPIKRVTKRSHSSSSDHQNLGPGLALIRDLDHVLCQEENQVADEEGVLLQVHLDHPQGLVPDLVQGLAQGFTPDPERGHLPDLHMIVVIIQEGPDQGIDHRVLGDKEAAHLGQEAHQEQGLGLACQNSIASMPKDLLLLFQIFRRRSRSNSLRRSHSPKFTGKKNVTADHQTQPQQPVQRYYGRRKGNDSSSDLEASDTEDSSTLSGGVGASSGSNLNKSNRSGSGNSRPAAKVSKNH</sequence>
<feature type="region of interest" description="Disordered" evidence="3">
    <location>
        <begin position="175"/>
        <end position="216"/>
    </location>
</feature>
<dbReference type="PANTHER" id="PTHR13161:SF4">
    <property type="entry name" value="CLK4-ASSOCIATING SERINE_ARGININE RICH PROTEIN"/>
    <property type="match status" value="1"/>
</dbReference>
<feature type="compositionally biased region" description="Basic residues" evidence="3">
    <location>
        <begin position="282"/>
        <end position="292"/>
    </location>
</feature>
<feature type="compositionally biased region" description="Polar residues" evidence="3">
    <location>
        <begin position="541"/>
        <end position="551"/>
    </location>
</feature>
<reference evidence="5" key="2">
    <citation type="journal article" date="2023" name="BMC Genomics">
        <title>Pest status, molecular evolution, and epigenetic factors derived from the genome assembly of Frankliniella fusca, a thysanopteran phytovirus vector.</title>
        <authorList>
            <person name="Catto M.A."/>
            <person name="Labadie P.E."/>
            <person name="Jacobson A.L."/>
            <person name="Kennedy G.G."/>
            <person name="Srinivasan R."/>
            <person name="Hunt B.G."/>
        </authorList>
    </citation>
    <scope>NUCLEOTIDE SEQUENCE</scope>
    <source>
        <strain evidence="5">PL_HMW_Pooled</strain>
    </source>
</reference>
<feature type="region of interest" description="Disordered" evidence="3">
    <location>
        <begin position="141"/>
        <end position="161"/>
    </location>
</feature>
<evidence type="ECO:0000256" key="2">
    <source>
        <dbReference type="ARBA" id="ARBA00023187"/>
    </source>
</evidence>
<dbReference type="SMART" id="SM01141">
    <property type="entry name" value="DRY_EERY"/>
    <property type="match status" value="1"/>
</dbReference>
<dbReference type="AlphaFoldDB" id="A0AAE1H093"/>
<keyword evidence="2" id="KW-0508">mRNA splicing</keyword>
<feature type="domain" description="Suppressor of white apricot N-terminal" evidence="4">
    <location>
        <begin position="40"/>
        <end position="174"/>
    </location>
</feature>
<feature type="region of interest" description="Disordered" evidence="3">
    <location>
        <begin position="372"/>
        <end position="394"/>
    </location>
</feature>
<protein>
    <submittedName>
        <fullName evidence="5">CLK4-associating serine/arginine rich protein</fullName>
    </submittedName>
</protein>
<dbReference type="PANTHER" id="PTHR13161">
    <property type="entry name" value="SPLICING FACTOR SUPPRESSOR OF WHITE APRICOT"/>
    <property type="match status" value="1"/>
</dbReference>
<evidence type="ECO:0000256" key="3">
    <source>
        <dbReference type="SAM" id="MobiDB-lite"/>
    </source>
</evidence>
<name>A0AAE1H093_9NEOP</name>
<comment type="caution">
    <text evidence="5">The sequence shown here is derived from an EMBL/GenBank/DDBJ whole genome shotgun (WGS) entry which is preliminary data.</text>
</comment>
<evidence type="ECO:0000313" key="5">
    <source>
        <dbReference type="EMBL" id="KAK3911971.1"/>
    </source>
</evidence>
<feature type="region of interest" description="Disordered" evidence="3">
    <location>
        <begin position="521"/>
        <end position="611"/>
    </location>
</feature>
<evidence type="ECO:0000313" key="6">
    <source>
        <dbReference type="Proteomes" id="UP001219518"/>
    </source>
</evidence>
<proteinExistence type="predicted"/>